<sequence length="646" mass="72081">MPSSKSALGILPLVLISLSVCISALERNYSSGRLEDAFPELRALSDPKSRIPPIYGGQDFGRCCMSAVSSFITIVNGSLQYNDTDKSIAISQRDSFENASSQFPCTARYDHRPNGTARVQVSYQWCANNCGGWQHSKSGELNQWVGPFVGFILPAIVFCLAIPRRRKLLVSAWFFDAPIDRISNIIKIPFIALIAAILVTIDTITWLSICLALAGPMLLSGIYEAYLDSRMLSYLYNKVENGQLTIDMRARILYLILAGNLDLEFFSPGDGPEDTAWKHVEELTDGLRIYPSPRQHPAIGEAPINVVTLHQDLITSTKTRLRTMLACQYSFGSTVGAPVVFFAGAFVYTLVDTLTKLGDNDTAHALAFGMWWMVIPHVAIVSGLLLAGNNPNTLEGVIGRKGNADDHAIFKVFGLVYESRYRPAWMWFRGRSKRDWTRKLLDTYSIVSSSGSDIDMEQFRKATELSISDWVTVFVIVGLLILVPFSLAFTTSYSTPVIGLSCRSMTFLIYALSQLWLVALWVLTFSLYIHHPYWGYFWYPLVVFGGCGAVFTSIGGTMMQIIGVYRNCKCLLPIQHWGNPNDQTMLTISKNARETIVEANTFWKGTGGGAIAFLGLICYSGWWYQRRLKGVFRELVEKIDQSARAQ</sequence>
<evidence type="ECO:0000256" key="1">
    <source>
        <dbReference type="SAM" id="Phobius"/>
    </source>
</evidence>
<feature type="transmembrane region" description="Helical" evidence="1">
    <location>
        <begin position="536"/>
        <end position="562"/>
    </location>
</feature>
<evidence type="ECO:0000256" key="2">
    <source>
        <dbReference type="SAM" id="SignalP"/>
    </source>
</evidence>
<reference evidence="3" key="1">
    <citation type="submission" date="2021-03" db="EMBL/GenBank/DDBJ databases">
        <title>Comparative genomics and phylogenomic investigation of the class Geoglossomycetes provide insights into ecological specialization and systematics.</title>
        <authorList>
            <person name="Melie T."/>
            <person name="Pirro S."/>
            <person name="Miller A.N."/>
            <person name="Quandt A."/>
        </authorList>
    </citation>
    <scope>NUCLEOTIDE SEQUENCE</scope>
    <source>
        <strain evidence="3">GBOQ0MN5Z8</strain>
    </source>
</reference>
<name>A0A9P8L3R4_9PEZI</name>
<protein>
    <submittedName>
        <fullName evidence="3">Uncharacterized protein</fullName>
    </submittedName>
</protein>
<keyword evidence="4" id="KW-1185">Reference proteome</keyword>
<feature type="transmembrane region" description="Helical" evidence="1">
    <location>
        <begin position="144"/>
        <end position="162"/>
    </location>
</feature>
<proteinExistence type="predicted"/>
<comment type="caution">
    <text evidence="3">The sequence shown here is derived from an EMBL/GenBank/DDBJ whole genome shotgun (WGS) entry which is preliminary data.</text>
</comment>
<feature type="transmembrane region" description="Helical" evidence="1">
    <location>
        <begin position="182"/>
        <end position="200"/>
    </location>
</feature>
<feature type="signal peptide" evidence="2">
    <location>
        <begin position="1"/>
        <end position="24"/>
    </location>
</feature>
<feature type="chain" id="PRO_5040301650" evidence="2">
    <location>
        <begin position="25"/>
        <end position="646"/>
    </location>
</feature>
<feature type="transmembrane region" description="Helical" evidence="1">
    <location>
        <begin position="467"/>
        <end position="487"/>
    </location>
</feature>
<evidence type="ECO:0000313" key="3">
    <source>
        <dbReference type="EMBL" id="KAH0545441.1"/>
    </source>
</evidence>
<feature type="transmembrane region" description="Helical" evidence="1">
    <location>
        <begin position="206"/>
        <end position="226"/>
    </location>
</feature>
<keyword evidence="1" id="KW-0812">Transmembrane</keyword>
<keyword evidence="1" id="KW-1133">Transmembrane helix</keyword>
<gene>
    <name evidence="3" type="ORF">FGG08_000442</name>
</gene>
<keyword evidence="2" id="KW-0732">Signal</keyword>
<feature type="transmembrane region" description="Helical" evidence="1">
    <location>
        <begin position="329"/>
        <end position="351"/>
    </location>
</feature>
<dbReference type="AlphaFoldDB" id="A0A9P8L3R4"/>
<dbReference type="OrthoDB" id="5392263at2759"/>
<feature type="transmembrane region" description="Helical" evidence="1">
    <location>
        <begin position="363"/>
        <end position="387"/>
    </location>
</feature>
<evidence type="ECO:0000313" key="4">
    <source>
        <dbReference type="Proteomes" id="UP000698800"/>
    </source>
</evidence>
<accession>A0A9P8L3R4</accession>
<feature type="transmembrane region" description="Helical" evidence="1">
    <location>
        <begin position="507"/>
        <end position="529"/>
    </location>
</feature>
<keyword evidence="1" id="KW-0472">Membrane</keyword>
<feature type="transmembrane region" description="Helical" evidence="1">
    <location>
        <begin position="602"/>
        <end position="624"/>
    </location>
</feature>
<dbReference type="Proteomes" id="UP000698800">
    <property type="component" value="Unassembled WGS sequence"/>
</dbReference>
<dbReference type="EMBL" id="JAGHQL010000005">
    <property type="protein sequence ID" value="KAH0545441.1"/>
    <property type="molecule type" value="Genomic_DNA"/>
</dbReference>
<organism evidence="3 4">
    <name type="scientific">Glutinoglossum americanum</name>
    <dbReference type="NCBI Taxonomy" id="1670608"/>
    <lineage>
        <taxon>Eukaryota</taxon>
        <taxon>Fungi</taxon>
        <taxon>Dikarya</taxon>
        <taxon>Ascomycota</taxon>
        <taxon>Pezizomycotina</taxon>
        <taxon>Geoglossomycetes</taxon>
        <taxon>Geoglossales</taxon>
        <taxon>Geoglossaceae</taxon>
        <taxon>Glutinoglossum</taxon>
    </lineage>
</organism>